<protein>
    <submittedName>
        <fullName evidence="2">Uncharacterized protein</fullName>
    </submittedName>
</protein>
<sequence length="157" mass="18290">MKLQALKRQLRTRMIRFETRISDIRQFCTDSDVSKVRSCMNELEKTYADMSRLQREIKEFVTEENDMSEIEGWLKIEGAMLEIRCLAEETLNRRAENTTQSLPGVVRNATKSLRTKMKAKRPTSGKKKKRAFYLWVRVTPGYGPVQAKFSPRSLTGH</sequence>
<reference evidence="2 3" key="1">
    <citation type="submission" date="2015-01" db="EMBL/GenBank/DDBJ databases">
        <title>Evolution of Trichinella species and genotypes.</title>
        <authorList>
            <person name="Korhonen P.K."/>
            <person name="Edoardo P."/>
            <person name="Giuseppe L.R."/>
            <person name="Gasser R.B."/>
        </authorList>
    </citation>
    <scope>NUCLEOTIDE SEQUENCE [LARGE SCALE GENOMIC DNA]</scope>
    <source>
        <strain evidence="2">ISS1029</strain>
    </source>
</reference>
<keyword evidence="3" id="KW-1185">Reference proteome</keyword>
<evidence type="ECO:0000313" key="3">
    <source>
        <dbReference type="Proteomes" id="UP000055024"/>
    </source>
</evidence>
<dbReference type="EMBL" id="JYDP01000001">
    <property type="protein sequence ID" value="KRZ19068.1"/>
    <property type="molecule type" value="Genomic_DNA"/>
</dbReference>
<proteinExistence type="predicted"/>
<keyword evidence="1" id="KW-0175">Coiled coil</keyword>
<organism evidence="2 3">
    <name type="scientific">Trichinella zimbabwensis</name>
    <dbReference type="NCBI Taxonomy" id="268475"/>
    <lineage>
        <taxon>Eukaryota</taxon>
        <taxon>Metazoa</taxon>
        <taxon>Ecdysozoa</taxon>
        <taxon>Nematoda</taxon>
        <taxon>Enoplea</taxon>
        <taxon>Dorylaimia</taxon>
        <taxon>Trichinellida</taxon>
        <taxon>Trichinellidae</taxon>
        <taxon>Trichinella</taxon>
    </lineage>
</organism>
<evidence type="ECO:0000313" key="2">
    <source>
        <dbReference type="EMBL" id="KRZ19068.1"/>
    </source>
</evidence>
<gene>
    <name evidence="2" type="ORF">T11_17001</name>
</gene>
<comment type="caution">
    <text evidence="2">The sequence shown here is derived from an EMBL/GenBank/DDBJ whole genome shotgun (WGS) entry which is preliminary data.</text>
</comment>
<evidence type="ECO:0000256" key="1">
    <source>
        <dbReference type="SAM" id="Coils"/>
    </source>
</evidence>
<accession>A0A0V1I892</accession>
<name>A0A0V1I892_9BILA</name>
<feature type="coiled-coil region" evidence="1">
    <location>
        <begin position="36"/>
        <end position="63"/>
    </location>
</feature>
<dbReference type="Proteomes" id="UP000055024">
    <property type="component" value="Unassembled WGS sequence"/>
</dbReference>
<dbReference type="OrthoDB" id="5919657at2759"/>
<dbReference type="AlphaFoldDB" id="A0A0V1I892"/>